<dbReference type="Proteomes" id="UP000003505">
    <property type="component" value="Unassembled WGS sequence"/>
</dbReference>
<name>C9LT84_SELS3</name>
<proteinExistence type="predicted"/>
<sequence>MQKACSRFDSAARFLSAKLGYKHIVSRLLEMMQKMRQKT</sequence>
<dbReference type="EMBL" id="ACKP02000012">
    <property type="protein sequence ID" value="EEX77930.1"/>
    <property type="molecule type" value="Genomic_DNA"/>
</dbReference>
<organism evidence="1 2">
    <name type="scientific">Selenomonas sputigena (strain ATCC 35185 / DSM 20758 / CCUG 44933 / VPI D19B-28)</name>
    <dbReference type="NCBI Taxonomy" id="546271"/>
    <lineage>
        <taxon>Bacteria</taxon>
        <taxon>Bacillati</taxon>
        <taxon>Bacillota</taxon>
        <taxon>Negativicutes</taxon>
        <taxon>Selenomonadales</taxon>
        <taxon>Selenomonadaceae</taxon>
        <taxon>Selenomonas</taxon>
    </lineage>
</organism>
<dbReference type="AlphaFoldDB" id="C9LT84"/>
<evidence type="ECO:0000313" key="2">
    <source>
        <dbReference type="Proteomes" id="UP000003505"/>
    </source>
</evidence>
<reference evidence="1 2" key="1">
    <citation type="submission" date="2009-09" db="EMBL/GenBank/DDBJ databases">
        <authorList>
            <person name="Weinstock G."/>
            <person name="Sodergren E."/>
            <person name="Clifton S."/>
            <person name="Fulton L."/>
            <person name="Fulton B."/>
            <person name="Courtney L."/>
            <person name="Fronick C."/>
            <person name="Harrison M."/>
            <person name="Strong C."/>
            <person name="Farmer C."/>
            <person name="Delahaunty K."/>
            <person name="Markovic C."/>
            <person name="Hall O."/>
            <person name="Minx P."/>
            <person name="Tomlinson C."/>
            <person name="Mitreva M."/>
            <person name="Nelson J."/>
            <person name="Hou S."/>
            <person name="Wollam A."/>
            <person name="Pepin K.H."/>
            <person name="Johnson M."/>
            <person name="Bhonagiri V."/>
            <person name="Nash W.E."/>
            <person name="Warren W."/>
            <person name="Chinwalla A."/>
            <person name="Mardis E.R."/>
            <person name="Wilson R.K."/>
        </authorList>
    </citation>
    <scope>NUCLEOTIDE SEQUENCE [LARGE SCALE GENOMIC DNA]</scope>
    <source>
        <strain evidence="2">ATCC 35185 / DSM 20758 / VPI D19B-28</strain>
    </source>
</reference>
<evidence type="ECO:0000313" key="1">
    <source>
        <dbReference type="EMBL" id="EEX77930.1"/>
    </source>
</evidence>
<gene>
    <name evidence="1" type="ORF">SELSPUOL_00664</name>
</gene>
<protein>
    <submittedName>
        <fullName evidence="1">Uncharacterized protein</fullName>
    </submittedName>
</protein>
<accession>C9LT84</accession>
<comment type="caution">
    <text evidence="1">The sequence shown here is derived from an EMBL/GenBank/DDBJ whole genome shotgun (WGS) entry which is preliminary data.</text>
</comment>